<evidence type="ECO:0000313" key="2">
    <source>
        <dbReference type="EMBL" id="STZ09803.1"/>
    </source>
</evidence>
<evidence type="ECO:0000313" key="1">
    <source>
        <dbReference type="EMBL" id="OOR89469.1"/>
    </source>
</evidence>
<dbReference type="NCBIfam" id="NF012196">
    <property type="entry name" value="Ig_like_ice"/>
    <property type="match status" value="3"/>
</dbReference>
<proteinExistence type="predicted"/>
<dbReference type="InterPro" id="IPR049826">
    <property type="entry name" value="Ig-like_ice"/>
</dbReference>
<dbReference type="Gene3D" id="2.60.40.10">
    <property type="entry name" value="Immunoglobulins"/>
    <property type="match status" value="5"/>
</dbReference>
<accession>A0A1T0A1K3</accession>
<dbReference type="AlphaFoldDB" id="A0A1T0A1K3"/>
<dbReference type="Proteomes" id="UP000190435">
    <property type="component" value="Unassembled WGS sequence"/>
</dbReference>
<reference evidence="2 4" key="2">
    <citation type="submission" date="2018-06" db="EMBL/GenBank/DDBJ databases">
        <authorList>
            <consortium name="Pathogen Informatics"/>
            <person name="Doyle S."/>
        </authorList>
    </citation>
    <scope>NUCLEOTIDE SEQUENCE [LARGE SCALE GENOMIC DNA]</scope>
    <source>
        <strain evidence="2 4">NCTC10293</strain>
    </source>
</reference>
<protein>
    <recommendedName>
        <fullName evidence="5">Bacterial Ig-like domain-containing protein</fullName>
    </recommendedName>
</protein>
<dbReference type="Gene3D" id="2.160.20.160">
    <property type="match status" value="1"/>
</dbReference>
<evidence type="ECO:0000313" key="4">
    <source>
        <dbReference type="Proteomes" id="UP000255279"/>
    </source>
</evidence>
<name>A0A1T0A1K3_9GAMM</name>
<sequence length="967" mass="98659">MTQHLTIIVGQLKNIPAGNTVNVTLTDRLGNAVSGKTVALANNTYRIALDASGLIDGRGAKAVATALDLYGVTREYTRNIGLNLIDGEVDSVPTVANADGVVHITGTSQDIYQGSEITIVITDKNGNSVTATTTAKADGTYDLTVDTSSLADGDVTVTTTSVDNNDFSVTDTDVITLDHIAGGLSTDATINANGTADISGTSTDVPAGSVVTITITDANGNSLTTTATVNPDGTYAANGVDVSGLADGTLTITATATDNNGNALTATDSETLDLGIEAQITLNNVTADNIVNAAEAKGKITLSGKVTGDFTAGDSVRIYLDDNTYFTRKVDANGNFSVAGVPASLLVNDADKTIKAVITTADAAGNRTTAEGVKTYQVATKAPEVSVSVNDITADNIINATEASGTIALTGTVAGEFNAGDVVSVNVNGKTYTTTVNADGNFSVNVAGSDLVADSDNTITATISTTDSYGNSATVSSDKAYGVDIIAPQAQIVLHNVTADNVLTSREAAGNITLTGSVTGEFNAGDSVRIYLDNATYYTRKVDANGNFSLTVAGSALMNDADKTIKAVLTTTDAAGNTATITTSKTYAVEAYGEATLNFMTNSVISDSLTATYASYPTHSTARTVTRDGNLGYQTGAKKDIITVNNYVTGKSVINTYGGDDIVKVGTNIDFSQVHLGEGHNTLIVGAANRVDGYITNRSIVTAGAGDDYVAVRTNIDTSNINLGNGNNTLVVGTNNVDGYITGSATQIVMGSGNDVLDVRTNISASTINLGNGDNTINVGGWIVGTAANITTGNGNDVMKVGTNVDAATINLGAGNDSLTIGGYIAGTAKINLGSGDDTVSVGGNISPAAKLNFGTGDDTLVFTGAKQTANLGSLTGVETIDLHGKGANTLTGVTLKNVLANGSELFIKGGYDDKVDLGNVGVSKRDGTGSWQKVSDVTVDGVSYDGWAHTSSYNNVVYIQEGVQVL</sequence>
<dbReference type="EMBL" id="UGQE01000001">
    <property type="protein sequence ID" value="STZ09803.1"/>
    <property type="molecule type" value="Genomic_DNA"/>
</dbReference>
<dbReference type="InterPro" id="IPR011049">
    <property type="entry name" value="Serralysin-like_metalloprot_C"/>
</dbReference>
<evidence type="ECO:0000313" key="3">
    <source>
        <dbReference type="Proteomes" id="UP000190435"/>
    </source>
</evidence>
<keyword evidence="3" id="KW-1185">Reference proteome</keyword>
<dbReference type="STRING" id="34060.B0181_07285"/>
<dbReference type="EMBL" id="MUXU01000039">
    <property type="protein sequence ID" value="OOR89469.1"/>
    <property type="molecule type" value="Genomic_DNA"/>
</dbReference>
<dbReference type="SUPFAM" id="SSF51120">
    <property type="entry name" value="beta-Roll"/>
    <property type="match status" value="1"/>
</dbReference>
<dbReference type="InterPro" id="IPR013783">
    <property type="entry name" value="Ig-like_fold"/>
</dbReference>
<dbReference type="NCBIfam" id="NF033510">
    <property type="entry name" value="Ca_tandemer"/>
    <property type="match status" value="4"/>
</dbReference>
<reference evidence="1 3" key="1">
    <citation type="submission" date="2017-02" db="EMBL/GenBank/DDBJ databases">
        <title>Draft genome sequence of Moraxella caviae CCUG 355 type strain.</title>
        <authorList>
            <person name="Engstrom-Jakobsson H."/>
            <person name="Salva-Serra F."/>
            <person name="Thorell K."/>
            <person name="Gonzales-Siles L."/>
            <person name="Karlsson R."/>
            <person name="Boulund F."/>
            <person name="Engstrand L."/>
            <person name="Moore E."/>
        </authorList>
    </citation>
    <scope>NUCLEOTIDE SEQUENCE [LARGE SCALE GENOMIC DNA]</scope>
    <source>
        <strain evidence="1 3">CCUG 355</strain>
    </source>
</reference>
<evidence type="ECO:0008006" key="5">
    <source>
        <dbReference type="Google" id="ProtNLM"/>
    </source>
</evidence>
<dbReference type="Proteomes" id="UP000255279">
    <property type="component" value="Unassembled WGS sequence"/>
</dbReference>
<dbReference type="OrthoDB" id="8481600at2"/>
<organism evidence="1 3">
    <name type="scientific">Moraxella caviae</name>
    <dbReference type="NCBI Taxonomy" id="34060"/>
    <lineage>
        <taxon>Bacteria</taxon>
        <taxon>Pseudomonadati</taxon>
        <taxon>Pseudomonadota</taxon>
        <taxon>Gammaproteobacteria</taxon>
        <taxon>Moraxellales</taxon>
        <taxon>Moraxellaceae</taxon>
        <taxon>Moraxella</taxon>
    </lineage>
</organism>
<gene>
    <name evidence="1" type="ORF">B0181_07285</name>
    <name evidence="2" type="ORF">NCTC10293_00113</name>
</gene>